<organism evidence="2">
    <name type="scientific">marine sediment metagenome</name>
    <dbReference type="NCBI Taxonomy" id="412755"/>
    <lineage>
        <taxon>unclassified sequences</taxon>
        <taxon>metagenomes</taxon>
        <taxon>ecological metagenomes</taxon>
    </lineage>
</organism>
<gene>
    <name evidence="2" type="ORF">LCGC14_1132500</name>
</gene>
<sequence>MVGNEFGTPDAHDATSQHEKTVQEAGEYAASLDQAVKDDILNRPLGSVKVSPKDRMAEYEAMRDNPDHLAQFFTDQNATVEQAIQYAKEMEAKRA</sequence>
<evidence type="ECO:0000256" key="1">
    <source>
        <dbReference type="SAM" id="MobiDB-lite"/>
    </source>
</evidence>
<evidence type="ECO:0000313" key="2">
    <source>
        <dbReference type="EMBL" id="KKN00965.1"/>
    </source>
</evidence>
<dbReference type="AlphaFoldDB" id="A0A0F9M0N1"/>
<feature type="region of interest" description="Disordered" evidence="1">
    <location>
        <begin position="1"/>
        <end position="29"/>
    </location>
</feature>
<feature type="compositionally biased region" description="Basic and acidic residues" evidence="1">
    <location>
        <begin position="10"/>
        <end position="22"/>
    </location>
</feature>
<proteinExistence type="predicted"/>
<dbReference type="EMBL" id="LAZR01005314">
    <property type="protein sequence ID" value="KKN00965.1"/>
    <property type="molecule type" value="Genomic_DNA"/>
</dbReference>
<reference evidence="2" key="1">
    <citation type="journal article" date="2015" name="Nature">
        <title>Complex archaea that bridge the gap between prokaryotes and eukaryotes.</title>
        <authorList>
            <person name="Spang A."/>
            <person name="Saw J.H."/>
            <person name="Jorgensen S.L."/>
            <person name="Zaremba-Niedzwiedzka K."/>
            <person name="Martijn J."/>
            <person name="Lind A.E."/>
            <person name="van Eijk R."/>
            <person name="Schleper C."/>
            <person name="Guy L."/>
            <person name="Ettema T.J."/>
        </authorList>
    </citation>
    <scope>NUCLEOTIDE SEQUENCE</scope>
</reference>
<name>A0A0F9M0N1_9ZZZZ</name>
<comment type="caution">
    <text evidence="2">The sequence shown here is derived from an EMBL/GenBank/DDBJ whole genome shotgun (WGS) entry which is preliminary data.</text>
</comment>
<protein>
    <submittedName>
        <fullName evidence="2">Uncharacterized protein</fullName>
    </submittedName>
</protein>
<accession>A0A0F9M0N1</accession>